<name>A0A8J5Y022_DIALT</name>
<feature type="domain" description="JmjC" evidence="2">
    <location>
        <begin position="78"/>
        <end position="295"/>
    </location>
</feature>
<dbReference type="Gene3D" id="2.60.120.650">
    <property type="entry name" value="Cupin"/>
    <property type="match status" value="1"/>
</dbReference>
<accession>A0A8J5Y022</accession>
<dbReference type="EMBL" id="JAGTXO010000001">
    <property type="protein sequence ID" value="KAG8471180.1"/>
    <property type="molecule type" value="Genomic_DNA"/>
</dbReference>
<evidence type="ECO:0000313" key="3">
    <source>
        <dbReference type="EMBL" id="KAG8471180.1"/>
    </source>
</evidence>
<reference evidence="3" key="1">
    <citation type="submission" date="2021-05" db="EMBL/GenBank/DDBJ databases">
        <title>The genome of the haptophyte Pavlova lutheri (Diacronema luteri, Pavlovales) - a model for lipid biosynthesis in eukaryotic algae.</title>
        <authorList>
            <person name="Hulatt C.J."/>
            <person name="Posewitz M.C."/>
        </authorList>
    </citation>
    <scope>NUCLEOTIDE SEQUENCE</scope>
    <source>
        <strain evidence="3">NIVA-4/92</strain>
    </source>
</reference>
<dbReference type="PANTHER" id="PTHR12480">
    <property type="entry name" value="ARGININE DEMETHYLASE AND LYSYL-HYDROXYLASE JMJD"/>
    <property type="match status" value="1"/>
</dbReference>
<dbReference type="PROSITE" id="PS51184">
    <property type="entry name" value="JMJC"/>
    <property type="match status" value="1"/>
</dbReference>
<keyword evidence="4" id="KW-1185">Reference proteome</keyword>
<feature type="region of interest" description="Disordered" evidence="1">
    <location>
        <begin position="316"/>
        <end position="339"/>
    </location>
</feature>
<organism evidence="3 4">
    <name type="scientific">Diacronema lutheri</name>
    <name type="common">Unicellular marine alga</name>
    <name type="synonym">Monochrysis lutheri</name>
    <dbReference type="NCBI Taxonomy" id="2081491"/>
    <lineage>
        <taxon>Eukaryota</taxon>
        <taxon>Haptista</taxon>
        <taxon>Haptophyta</taxon>
        <taxon>Pavlovophyceae</taxon>
        <taxon>Pavlovales</taxon>
        <taxon>Pavlovaceae</taxon>
        <taxon>Diacronema</taxon>
    </lineage>
</organism>
<dbReference type="OrthoDB" id="203487at2759"/>
<dbReference type="InterPro" id="IPR041667">
    <property type="entry name" value="Cupin_8"/>
</dbReference>
<dbReference type="AlphaFoldDB" id="A0A8J5Y022"/>
<dbReference type="InterPro" id="IPR050910">
    <property type="entry name" value="JMJD6_ArgDemeth/LysHydrox"/>
</dbReference>
<comment type="caution">
    <text evidence="3">The sequence shown here is derived from an EMBL/GenBank/DDBJ whole genome shotgun (WGS) entry which is preliminary data.</text>
</comment>
<sequence>MRAGPLLLTHALADGSALETWADRLVEHAAAARVEVQVRRGRSTELREVTLSGACELAYASHHSEWSLLFDERLVSARAPQLERELALRPGLFEPDWFEAHFPPELRPSRTCVIVGGEGARSTLHADPFEWVGTNVCLEGRKLWRFLPPEPELSAQLRGYRLPSIAWGSQGGALSAGWQSDFDLYATRRAGAPGARALRDSARADEQLRAMADVRTGLLRPDARLPADAARRLVGCVQRAGELLLIPPGWWHQSYYPEPSFCAAGQYLDSFCRASVFQHVLDWTRTGRRADEIDASLRPQEQVDALFALVRSSASARAADEADAPGAHGPIAGRAGRKS</sequence>
<protein>
    <recommendedName>
        <fullName evidence="2">JmjC domain-containing protein</fullName>
    </recommendedName>
</protein>
<gene>
    <name evidence="3" type="ORF">KFE25_009601</name>
</gene>
<evidence type="ECO:0000259" key="2">
    <source>
        <dbReference type="PROSITE" id="PS51184"/>
    </source>
</evidence>
<dbReference type="OMA" id="IAWEDEE"/>
<dbReference type="SUPFAM" id="SSF51197">
    <property type="entry name" value="Clavaminate synthase-like"/>
    <property type="match status" value="1"/>
</dbReference>
<proteinExistence type="predicted"/>
<dbReference type="Pfam" id="PF13621">
    <property type="entry name" value="Cupin_8"/>
    <property type="match status" value="1"/>
</dbReference>
<dbReference type="InterPro" id="IPR003347">
    <property type="entry name" value="JmjC_dom"/>
</dbReference>
<evidence type="ECO:0000256" key="1">
    <source>
        <dbReference type="SAM" id="MobiDB-lite"/>
    </source>
</evidence>
<evidence type="ECO:0000313" key="4">
    <source>
        <dbReference type="Proteomes" id="UP000751190"/>
    </source>
</evidence>
<dbReference type="Proteomes" id="UP000751190">
    <property type="component" value="Unassembled WGS sequence"/>
</dbReference>